<dbReference type="RefSeq" id="WP_408625306.1">
    <property type="nucleotide sequence ID" value="NZ_JBEQCT010000014.1"/>
</dbReference>
<evidence type="ECO:0000313" key="17">
    <source>
        <dbReference type="Proteomes" id="UP001629953"/>
    </source>
</evidence>
<proteinExistence type="predicted"/>
<dbReference type="InterPro" id="IPR036878">
    <property type="entry name" value="Glu_permease_IIB"/>
</dbReference>
<keyword evidence="4" id="KW-0762">Sugar transport</keyword>
<dbReference type="PANTHER" id="PTHR30175">
    <property type="entry name" value="PHOSPHOTRANSFERASE SYSTEM TRANSPORT PROTEIN"/>
    <property type="match status" value="1"/>
</dbReference>
<gene>
    <name evidence="16" type="ORF">ABUE30_18440</name>
</gene>
<feature type="transmembrane region" description="Helical" evidence="13">
    <location>
        <begin position="136"/>
        <end position="156"/>
    </location>
</feature>
<feature type="domain" description="PTS EIIB type-1" evidence="14">
    <location>
        <begin position="7"/>
        <end position="90"/>
    </location>
</feature>
<evidence type="ECO:0000256" key="5">
    <source>
        <dbReference type="ARBA" id="ARBA00022679"/>
    </source>
</evidence>
<feature type="transmembrane region" description="Helical" evidence="13">
    <location>
        <begin position="324"/>
        <end position="346"/>
    </location>
</feature>
<feature type="transmembrane region" description="Helical" evidence="13">
    <location>
        <begin position="283"/>
        <end position="304"/>
    </location>
</feature>
<dbReference type="EMBL" id="JBEQCT010000014">
    <property type="protein sequence ID" value="MFM2487007.1"/>
    <property type="molecule type" value="Genomic_DNA"/>
</dbReference>
<evidence type="ECO:0000256" key="8">
    <source>
        <dbReference type="ARBA" id="ARBA00022777"/>
    </source>
</evidence>
<evidence type="ECO:0000256" key="2">
    <source>
        <dbReference type="ARBA" id="ARBA00022448"/>
    </source>
</evidence>
<evidence type="ECO:0000259" key="14">
    <source>
        <dbReference type="PROSITE" id="PS51098"/>
    </source>
</evidence>
<reference evidence="16 17" key="1">
    <citation type="journal article" date="2013" name="Int. J. Syst. Evol. Microbiol.">
        <title>Celerinatantimonas yamalensis sp. nov., a cold-adapted diazotrophic bacterium from a cold permafrost brine.</title>
        <authorList>
            <person name="Shcherbakova V."/>
            <person name="Chuvilskaya N."/>
            <person name="Rivkina E."/>
            <person name="Demidov N."/>
            <person name="Uchaeva V."/>
            <person name="Suetin S."/>
            <person name="Suzina N."/>
            <person name="Gilichinsky D."/>
        </authorList>
    </citation>
    <scope>NUCLEOTIDE SEQUENCE [LARGE SCALE GENOMIC DNA]</scope>
    <source>
        <strain evidence="16 17">C7</strain>
    </source>
</reference>
<feature type="transmembrane region" description="Helical" evidence="13">
    <location>
        <begin position="254"/>
        <end position="271"/>
    </location>
</feature>
<evidence type="ECO:0000256" key="9">
    <source>
        <dbReference type="ARBA" id="ARBA00022989"/>
    </source>
</evidence>
<evidence type="ECO:0000256" key="13">
    <source>
        <dbReference type="SAM" id="Phobius"/>
    </source>
</evidence>
<feature type="region of interest" description="Disordered" evidence="12">
    <location>
        <begin position="88"/>
        <end position="107"/>
    </location>
</feature>
<feature type="transmembrane region" description="Helical" evidence="13">
    <location>
        <begin position="468"/>
        <end position="487"/>
    </location>
</feature>
<evidence type="ECO:0000256" key="11">
    <source>
        <dbReference type="PROSITE-ProRule" id="PRU00421"/>
    </source>
</evidence>
<dbReference type="PROSITE" id="PS01035">
    <property type="entry name" value="PTS_EIIB_TYPE_1_CYS"/>
    <property type="match status" value="1"/>
</dbReference>
<sequence length="510" mass="55640">MVKKSNMSAAEAIIDGLGGPSNIKFMTCCATRLRFELNDSSKPDKASLEAIPEVMGCVPQSGDRYQVIIGGAVMSVFNQIKALPSMQDGAETSEATENTEVSNSDIKASLRSGGPRGRIAWIDSFFEYLSDSFRPILGVLLGASLIIAMTSVLDAFHIVDFRGAKSPGWVFVDSMWHTVFYFLPIMIAYNASKKLKVDPWLGAAIMGALMTPDFQKLTTMASTVATKDPVLGTTSYMAHIFGLPMQLNDYSGQVFVPLLMVGFLAIVYRFLQKIFPQNVHMVFVPFFSLIIMIPLTAFVLGPIAVWAGMDLGTGLAWMNTHAPFVFAIMIPLLYPFLVPLGLHWPLNALMLMNIQTLGYDFIQGPMGVWNFACFGATAGVLFLSWREKDSMMRQTSVGALAAGLFGGISEPSLYGIHLRFKKVYSRMLPGCLAGGIVIAILGAAYGGVKTKAFAFTSLLTIPVFNPMWVYGIAIAVAFFVPFFLIAIMDYRTPEEKAAALARIKSEKKSA</sequence>
<evidence type="ECO:0000256" key="7">
    <source>
        <dbReference type="ARBA" id="ARBA00022692"/>
    </source>
</evidence>
<keyword evidence="3" id="KW-1003">Cell membrane</keyword>
<evidence type="ECO:0000256" key="3">
    <source>
        <dbReference type="ARBA" id="ARBA00022475"/>
    </source>
</evidence>
<dbReference type="SUPFAM" id="SSF55604">
    <property type="entry name" value="Glucose permease domain IIB"/>
    <property type="match status" value="1"/>
</dbReference>
<dbReference type="CDD" id="cd00212">
    <property type="entry name" value="PTS_IIB_glc"/>
    <property type="match status" value="1"/>
</dbReference>
<keyword evidence="7 13" id="KW-0812">Transmembrane</keyword>
<keyword evidence="8" id="KW-0418">Kinase</keyword>
<feature type="active site" description="Phosphocysteine intermediate; for EIIB activity" evidence="11">
    <location>
        <position position="29"/>
    </location>
</feature>
<keyword evidence="2" id="KW-0813">Transport</keyword>
<name>A0ABW9GBD5_9GAMM</name>
<feature type="transmembrane region" description="Helical" evidence="13">
    <location>
        <begin position="168"/>
        <end position="189"/>
    </location>
</feature>
<dbReference type="InterPro" id="IPR001996">
    <property type="entry name" value="PTS_IIB_1"/>
</dbReference>
<feature type="transmembrane region" description="Helical" evidence="13">
    <location>
        <begin position="428"/>
        <end position="448"/>
    </location>
</feature>
<dbReference type="Gene3D" id="3.30.1360.60">
    <property type="entry name" value="Glucose permease domain IIB"/>
    <property type="match status" value="1"/>
</dbReference>
<keyword evidence="9 13" id="KW-1133">Transmembrane helix</keyword>
<dbReference type="Proteomes" id="UP001629953">
    <property type="component" value="Unassembled WGS sequence"/>
</dbReference>
<comment type="subcellular location">
    <subcellularLocation>
        <location evidence="1">Cell membrane</location>
        <topology evidence="1">Multi-pass membrane protein</topology>
    </subcellularLocation>
</comment>
<accession>A0ABW9GBD5</accession>
<dbReference type="InterPro" id="IPR018113">
    <property type="entry name" value="PTrfase_EIIB_Cys"/>
</dbReference>
<feature type="domain" description="PTS EIIC type-1" evidence="15">
    <location>
        <begin position="127"/>
        <end position="502"/>
    </location>
</feature>
<dbReference type="Pfam" id="PF00367">
    <property type="entry name" value="PTS_EIIB"/>
    <property type="match status" value="1"/>
</dbReference>
<evidence type="ECO:0000313" key="16">
    <source>
        <dbReference type="EMBL" id="MFM2487007.1"/>
    </source>
</evidence>
<dbReference type="PROSITE" id="PS51103">
    <property type="entry name" value="PTS_EIIC_TYPE_1"/>
    <property type="match status" value="1"/>
</dbReference>
<dbReference type="Pfam" id="PF02378">
    <property type="entry name" value="PTS_EIIC"/>
    <property type="match status" value="1"/>
</dbReference>
<comment type="caution">
    <text evidence="16">The sequence shown here is derived from an EMBL/GenBank/DDBJ whole genome shotgun (WGS) entry which is preliminary data.</text>
</comment>
<evidence type="ECO:0000256" key="12">
    <source>
        <dbReference type="SAM" id="MobiDB-lite"/>
    </source>
</evidence>
<evidence type="ECO:0000256" key="10">
    <source>
        <dbReference type="ARBA" id="ARBA00023136"/>
    </source>
</evidence>
<dbReference type="PANTHER" id="PTHR30175:SF1">
    <property type="entry name" value="PTS SYSTEM ARBUTIN-, CELLOBIOSE-, AND SALICIN-SPECIFIC EIIBC COMPONENT-RELATED"/>
    <property type="match status" value="1"/>
</dbReference>
<evidence type="ECO:0000256" key="6">
    <source>
        <dbReference type="ARBA" id="ARBA00022683"/>
    </source>
</evidence>
<keyword evidence="17" id="KW-1185">Reference proteome</keyword>
<dbReference type="InterPro" id="IPR050558">
    <property type="entry name" value="PTS_Sugar-Specific_Components"/>
</dbReference>
<keyword evidence="10 13" id="KW-0472">Membrane</keyword>
<dbReference type="PROSITE" id="PS51098">
    <property type="entry name" value="PTS_EIIB_TYPE_1"/>
    <property type="match status" value="1"/>
</dbReference>
<dbReference type="InterPro" id="IPR013013">
    <property type="entry name" value="PTS_EIIC_1"/>
</dbReference>
<keyword evidence="5" id="KW-0808">Transferase</keyword>
<dbReference type="InterPro" id="IPR003352">
    <property type="entry name" value="PTS_EIIC"/>
</dbReference>
<protein>
    <submittedName>
        <fullName evidence="16">PTS transporter subunit EIIC</fullName>
    </submittedName>
</protein>
<feature type="transmembrane region" description="Helical" evidence="13">
    <location>
        <begin position="367"/>
        <end position="385"/>
    </location>
</feature>
<evidence type="ECO:0000256" key="1">
    <source>
        <dbReference type="ARBA" id="ARBA00004651"/>
    </source>
</evidence>
<evidence type="ECO:0000256" key="4">
    <source>
        <dbReference type="ARBA" id="ARBA00022597"/>
    </source>
</evidence>
<feature type="compositionally biased region" description="Polar residues" evidence="12">
    <location>
        <begin position="93"/>
        <end position="106"/>
    </location>
</feature>
<keyword evidence="6" id="KW-0598">Phosphotransferase system</keyword>
<evidence type="ECO:0000259" key="15">
    <source>
        <dbReference type="PROSITE" id="PS51103"/>
    </source>
</evidence>
<organism evidence="16 17">
    <name type="scientific">Celerinatantimonas yamalensis</name>
    <dbReference type="NCBI Taxonomy" id="559956"/>
    <lineage>
        <taxon>Bacteria</taxon>
        <taxon>Pseudomonadati</taxon>
        <taxon>Pseudomonadota</taxon>
        <taxon>Gammaproteobacteria</taxon>
        <taxon>Celerinatantimonadaceae</taxon>
        <taxon>Celerinatantimonas</taxon>
    </lineage>
</organism>